<dbReference type="InterPro" id="IPR003399">
    <property type="entry name" value="Mce/MlaD"/>
</dbReference>
<gene>
    <name evidence="2" type="primary">ycf22</name>
</gene>
<organism evidence="2">
    <name type="scientific">Gracilariopsis longissima</name>
    <dbReference type="NCBI Taxonomy" id="172976"/>
    <lineage>
        <taxon>Eukaryota</taxon>
        <taxon>Rhodophyta</taxon>
        <taxon>Florideophyceae</taxon>
        <taxon>Rhodymeniophycidae</taxon>
        <taxon>Gracilariales</taxon>
        <taxon>Gracilariaceae</taxon>
        <taxon>Gracilariopsis</taxon>
    </lineage>
</organism>
<dbReference type="RefSeq" id="YP_009511210.1">
    <property type="nucleotide sequence ID" value="NC_039143.1"/>
</dbReference>
<dbReference type="AlphaFoldDB" id="A0A345U9F1"/>
<geneLocation type="chloroplast" evidence="2"/>
<reference evidence="2" key="1">
    <citation type="submission" date="2018-05" db="EMBL/GenBank/DDBJ databases">
        <title>Organellar genomes of Gracilariaceae.</title>
        <authorList>
            <person name="Iha C."/>
            <person name="Oliveira M.C."/>
        </authorList>
    </citation>
    <scope>NUCLEOTIDE SEQUENCE</scope>
</reference>
<keyword evidence="2" id="KW-0934">Plastid</keyword>
<dbReference type="InterPro" id="IPR039342">
    <property type="entry name" value="TGD2-like"/>
</dbReference>
<keyword evidence="2" id="KW-0150">Chloroplast</keyword>
<name>A0A345U9F1_9FLOR</name>
<dbReference type="GeneID" id="37623697"/>
<dbReference type="EMBL" id="MH396014">
    <property type="protein sequence ID" value="AXI97087.1"/>
    <property type="molecule type" value="Genomic_DNA"/>
</dbReference>
<accession>A0A345U9F1</accession>
<evidence type="ECO:0000313" key="2">
    <source>
        <dbReference type="EMBL" id="AXI97087.1"/>
    </source>
</evidence>
<dbReference type="Pfam" id="PF02470">
    <property type="entry name" value="MlaD"/>
    <property type="match status" value="1"/>
</dbReference>
<dbReference type="PANTHER" id="PTHR34675:SF1">
    <property type="entry name" value="PROTEIN TRIGALACTOSYLDIACYLGLYCEROL 2, CHLOROPLASTIC"/>
    <property type="match status" value="1"/>
</dbReference>
<proteinExistence type="predicted"/>
<dbReference type="PANTHER" id="PTHR34675">
    <property type="entry name" value="PROTEIN TRIGALACTOSYLDIACYLGLYCEROL 2, CHLOROPLASTIC"/>
    <property type="match status" value="1"/>
</dbReference>
<protein>
    <recommendedName>
        <fullName evidence="1">Mce/MlaD domain-containing protein</fullName>
    </recommendedName>
</protein>
<evidence type="ECO:0000259" key="1">
    <source>
        <dbReference type="Pfam" id="PF02470"/>
    </source>
</evidence>
<feature type="domain" description="Mce/MlaD" evidence="1">
    <location>
        <begin position="21"/>
        <end position="96"/>
    </location>
</feature>
<sequence>MFFYIYYYSYKFSYSYKKKHNYSVFILFNNAYGLKEGSEVLMRGINIGYIDKIQIKYNYILIKVNINLSYILIPKNSLVETSQTGLLNDTVIDITPLDNIISHKIKGIDVFSKSCIKSKFICNYDYVYGERGLNYDDLVRAATRISQRFDDPGLFNLLYLFLRNTHTISSELITITHNMANTTTIFYDYLYKFLLNQISF</sequence>